<protein>
    <submittedName>
        <fullName evidence="1">Uncharacterized protein</fullName>
    </submittedName>
</protein>
<proteinExistence type="predicted"/>
<dbReference type="EMBL" id="BMAO01039511">
    <property type="protein sequence ID" value="GFR31913.1"/>
    <property type="molecule type" value="Genomic_DNA"/>
</dbReference>
<gene>
    <name evidence="1" type="ORF">TNCT_210251</name>
</gene>
<comment type="caution">
    <text evidence="1">The sequence shown here is derived from an EMBL/GenBank/DDBJ whole genome shotgun (WGS) entry which is preliminary data.</text>
</comment>
<organism evidence="1 2">
    <name type="scientific">Trichonephila clavata</name>
    <name type="common">Joro spider</name>
    <name type="synonym">Nephila clavata</name>
    <dbReference type="NCBI Taxonomy" id="2740835"/>
    <lineage>
        <taxon>Eukaryota</taxon>
        <taxon>Metazoa</taxon>
        <taxon>Ecdysozoa</taxon>
        <taxon>Arthropoda</taxon>
        <taxon>Chelicerata</taxon>
        <taxon>Arachnida</taxon>
        <taxon>Araneae</taxon>
        <taxon>Araneomorphae</taxon>
        <taxon>Entelegynae</taxon>
        <taxon>Araneoidea</taxon>
        <taxon>Nephilidae</taxon>
        <taxon>Trichonephila</taxon>
    </lineage>
</organism>
<sequence>MKSSVNHWVHLRCSTRSVCKMGETVAGLLIANYEGRGVERAVVECLPPPNLSNDRWPMGIIPLFQIRAPQISLQAEKRIASALIISNEIPPRW</sequence>
<name>A0A8X6JMU3_TRICU</name>
<dbReference type="Proteomes" id="UP000887116">
    <property type="component" value="Unassembled WGS sequence"/>
</dbReference>
<reference evidence="1" key="1">
    <citation type="submission" date="2020-07" db="EMBL/GenBank/DDBJ databases">
        <title>Multicomponent nature underlies the extraordinary mechanical properties of spider dragline silk.</title>
        <authorList>
            <person name="Kono N."/>
            <person name="Nakamura H."/>
            <person name="Mori M."/>
            <person name="Yoshida Y."/>
            <person name="Ohtoshi R."/>
            <person name="Malay A.D."/>
            <person name="Moran D.A.P."/>
            <person name="Tomita M."/>
            <person name="Numata K."/>
            <person name="Arakawa K."/>
        </authorList>
    </citation>
    <scope>NUCLEOTIDE SEQUENCE</scope>
</reference>
<keyword evidence="2" id="KW-1185">Reference proteome</keyword>
<dbReference type="AlphaFoldDB" id="A0A8X6JMU3"/>
<accession>A0A8X6JMU3</accession>
<evidence type="ECO:0000313" key="1">
    <source>
        <dbReference type="EMBL" id="GFR31913.1"/>
    </source>
</evidence>
<evidence type="ECO:0000313" key="2">
    <source>
        <dbReference type="Proteomes" id="UP000887116"/>
    </source>
</evidence>